<dbReference type="RefSeq" id="WP_160732427.1">
    <property type="nucleotide sequence ID" value="NZ_WTYO01000001.1"/>
</dbReference>
<evidence type="ECO:0000313" key="2">
    <source>
        <dbReference type="Proteomes" id="UP000444401"/>
    </source>
</evidence>
<gene>
    <name evidence="1" type="ORF">GRI72_03000</name>
</gene>
<organism evidence="1 2">
    <name type="scientific">Pelagerythrobacter marinus</name>
    <dbReference type="NCBI Taxonomy" id="538382"/>
    <lineage>
        <taxon>Bacteria</taxon>
        <taxon>Pseudomonadati</taxon>
        <taxon>Pseudomonadota</taxon>
        <taxon>Alphaproteobacteria</taxon>
        <taxon>Sphingomonadales</taxon>
        <taxon>Erythrobacteraceae</taxon>
        <taxon>Pelagerythrobacter</taxon>
    </lineage>
</organism>
<sequence>MSDRTRPEGFAVSETNAGFANVLFKIVKRLDAGEPASDWGCWVQEIGRSMGRSR</sequence>
<comment type="caution">
    <text evidence="1">The sequence shown here is derived from an EMBL/GenBank/DDBJ whole genome shotgun (WGS) entry which is preliminary data.</text>
</comment>
<dbReference type="Proteomes" id="UP000444401">
    <property type="component" value="Unassembled WGS sequence"/>
</dbReference>
<accession>A0ABW9USH1</accession>
<proteinExistence type="predicted"/>
<evidence type="ECO:0000313" key="1">
    <source>
        <dbReference type="EMBL" id="MXO67801.1"/>
    </source>
</evidence>
<name>A0ABW9USH1_9SPHN</name>
<keyword evidence="2" id="KW-1185">Reference proteome</keyword>
<reference evidence="1 2" key="1">
    <citation type="submission" date="2019-12" db="EMBL/GenBank/DDBJ databases">
        <title>Genomic-based taxomic classification of the family Erythrobacteraceae.</title>
        <authorList>
            <person name="Xu L."/>
        </authorList>
    </citation>
    <scope>NUCLEOTIDE SEQUENCE [LARGE SCALE GENOMIC DNA]</scope>
    <source>
        <strain evidence="1 2">H32</strain>
    </source>
</reference>
<protein>
    <submittedName>
        <fullName evidence="1">Uncharacterized protein</fullName>
    </submittedName>
</protein>
<dbReference type="EMBL" id="WTYO01000001">
    <property type="protein sequence ID" value="MXO67801.1"/>
    <property type="molecule type" value="Genomic_DNA"/>
</dbReference>